<keyword evidence="22" id="KW-1185">Reference proteome</keyword>
<keyword evidence="6" id="KW-0328">Glycosyltransferase</keyword>
<evidence type="ECO:0000256" key="16">
    <source>
        <dbReference type="ARBA" id="ARBA00034000"/>
    </source>
</evidence>
<evidence type="ECO:0000256" key="10">
    <source>
        <dbReference type="ARBA" id="ARBA00022960"/>
    </source>
</evidence>
<dbReference type="EMBL" id="AZFF01000001">
    <property type="protein sequence ID" value="KRL57432.1"/>
    <property type="molecule type" value="Genomic_DNA"/>
</dbReference>
<comment type="catalytic activity">
    <reaction evidence="16">
        <text>Preferential cleavage: (Ac)2-L-Lys-D-Ala-|-D-Ala. Also transpeptidation of peptidyl-alanyl moieties that are N-acyl substituents of D-alanine.</text>
        <dbReference type="EC" id="3.4.16.4"/>
    </reaction>
</comment>
<evidence type="ECO:0000256" key="8">
    <source>
        <dbReference type="ARBA" id="ARBA00022692"/>
    </source>
</evidence>
<accession>A0A0R1RWJ8</accession>
<evidence type="ECO:0000256" key="9">
    <source>
        <dbReference type="ARBA" id="ARBA00022801"/>
    </source>
</evidence>
<evidence type="ECO:0000259" key="19">
    <source>
        <dbReference type="Pfam" id="PF00905"/>
    </source>
</evidence>
<comment type="catalytic activity">
    <reaction evidence="17">
        <text>[GlcNAc-(1-&gt;4)-Mur2Ac(oyl-L-Ala-gamma-D-Glu-L-Lys-D-Ala-D-Ala)](n)-di-trans,octa-cis-undecaprenyl diphosphate + beta-D-GlcNAc-(1-&gt;4)-Mur2Ac(oyl-L-Ala-gamma-D-Glu-L-Lys-D-Ala-D-Ala)-di-trans,octa-cis-undecaprenyl diphosphate = [GlcNAc-(1-&gt;4)-Mur2Ac(oyl-L-Ala-gamma-D-Glu-L-Lys-D-Ala-D-Ala)](n+1)-di-trans,octa-cis-undecaprenyl diphosphate + di-trans,octa-cis-undecaprenyl diphosphate + H(+)</text>
        <dbReference type="Rhea" id="RHEA:23708"/>
        <dbReference type="Rhea" id="RHEA-COMP:9602"/>
        <dbReference type="Rhea" id="RHEA-COMP:9603"/>
        <dbReference type="ChEBI" id="CHEBI:15378"/>
        <dbReference type="ChEBI" id="CHEBI:58405"/>
        <dbReference type="ChEBI" id="CHEBI:60033"/>
        <dbReference type="ChEBI" id="CHEBI:78435"/>
        <dbReference type="EC" id="2.4.99.28"/>
    </reaction>
</comment>
<dbReference type="Pfam" id="PF00905">
    <property type="entry name" value="Transpeptidase"/>
    <property type="match status" value="1"/>
</dbReference>
<evidence type="ECO:0000256" key="2">
    <source>
        <dbReference type="ARBA" id="ARBA00007739"/>
    </source>
</evidence>
<evidence type="ECO:0000313" key="22">
    <source>
        <dbReference type="Proteomes" id="UP000051999"/>
    </source>
</evidence>
<evidence type="ECO:0000256" key="13">
    <source>
        <dbReference type="ARBA" id="ARBA00023136"/>
    </source>
</evidence>
<keyword evidence="7" id="KW-0808">Transferase</keyword>
<evidence type="ECO:0000256" key="17">
    <source>
        <dbReference type="ARBA" id="ARBA00049902"/>
    </source>
</evidence>
<name>A0A0R1RWJ8_9LACO</name>
<evidence type="ECO:0000256" key="1">
    <source>
        <dbReference type="ARBA" id="ARBA00007090"/>
    </source>
</evidence>
<evidence type="ECO:0000313" key="21">
    <source>
        <dbReference type="EMBL" id="KRL57432.1"/>
    </source>
</evidence>
<protein>
    <submittedName>
        <fullName evidence="21">Membrane carboxypeptidase (Penicillin-binding protein)</fullName>
    </submittedName>
</protein>
<dbReference type="NCBIfam" id="TIGR02074">
    <property type="entry name" value="PBP_1a_fam"/>
    <property type="match status" value="1"/>
</dbReference>
<dbReference type="Proteomes" id="UP000051999">
    <property type="component" value="Unassembled WGS sequence"/>
</dbReference>
<dbReference type="InterPro" id="IPR050396">
    <property type="entry name" value="Glycosyltr_51/Transpeptidase"/>
</dbReference>
<dbReference type="FunFam" id="1.10.3810.10:FF:000001">
    <property type="entry name" value="Penicillin-binding protein 1A"/>
    <property type="match status" value="1"/>
</dbReference>
<feature type="domain" description="Penicillin-binding protein transpeptidase" evidence="19">
    <location>
        <begin position="378"/>
        <end position="623"/>
    </location>
</feature>
<evidence type="ECO:0000256" key="15">
    <source>
        <dbReference type="ARBA" id="ARBA00023316"/>
    </source>
</evidence>
<dbReference type="InterPro" id="IPR012338">
    <property type="entry name" value="Beta-lactam/transpept-like"/>
</dbReference>
<keyword evidence="10" id="KW-0133">Cell shape</keyword>
<dbReference type="GO" id="GO:0009002">
    <property type="term" value="F:serine-type D-Ala-D-Ala carboxypeptidase activity"/>
    <property type="evidence" value="ECO:0007669"/>
    <property type="project" value="UniProtKB-EC"/>
</dbReference>
<proteinExistence type="inferred from homology"/>
<dbReference type="InterPro" id="IPR036950">
    <property type="entry name" value="PBP_transglycosylase"/>
</dbReference>
<dbReference type="STRING" id="1114972.FD35_GL000448"/>
<dbReference type="InterPro" id="IPR001264">
    <property type="entry name" value="Glyco_trans_51"/>
</dbReference>
<dbReference type="GO" id="GO:0071555">
    <property type="term" value="P:cell wall organization"/>
    <property type="evidence" value="ECO:0007669"/>
    <property type="project" value="UniProtKB-KW"/>
</dbReference>
<dbReference type="Gene3D" id="1.10.3810.10">
    <property type="entry name" value="Biosynthetic peptidoglycan transglycosylase-like"/>
    <property type="match status" value="1"/>
</dbReference>
<keyword evidence="12 18" id="KW-1133">Transmembrane helix</keyword>
<evidence type="ECO:0000256" key="4">
    <source>
        <dbReference type="ARBA" id="ARBA00022645"/>
    </source>
</evidence>
<dbReference type="PANTHER" id="PTHR32282:SF32">
    <property type="entry name" value="PENICILLIN-BINDING PROTEIN 2A"/>
    <property type="match status" value="1"/>
</dbReference>
<keyword evidence="14" id="KW-0511">Multifunctional enzyme</keyword>
<organism evidence="21 22">
    <name type="scientific">Furfurilactobacillus rossiae DSM 15814</name>
    <dbReference type="NCBI Taxonomy" id="1114972"/>
    <lineage>
        <taxon>Bacteria</taxon>
        <taxon>Bacillati</taxon>
        <taxon>Bacillota</taxon>
        <taxon>Bacilli</taxon>
        <taxon>Lactobacillales</taxon>
        <taxon>Lactobacillaceae</taxon>
        <taxon>Furfurilactobacillus</taxon>
    </lineage>
</organism>
<dbReference type="Gene3D" id="6.20.370.110">
    <property type="match status" value="1"/>
</dbReference>
<keyword evidence="5" id="KW-0645">Protease</keyword>
<dbReference type="GO" id="GO:0030288">
    <property type="term" value="C:outer membrane-bounded periplasmic space"/>
    <property type="evidence" value="ECO:0007669"/>
    <property type="project" value="TreeGrafter"/>
</dbReference>
<keyword evidence="3" id="KW-1003">Cell membrane</keyword>
<evidence type="ECO:0000256" key="18">
    <source>
        <dbReference type="SAM" id="Phobius"/>
    </source>
</evidence>
<dbReference type="Pfam" id="PF00912">
    <property type="entry name" value="Transgly"/>
    <property type="match status" value="1"/>
</dbReference>
<feature type="transmembrane region" description="Helical" evidence="18">
    <location>
        <begin position="54"/>
        <end position="75"/>
    </location>
</feature>
<dbReference type="InterPro" id="IPR023346">
    <property type="entry name" value="Lysozyme-like_dom_sf"/>
</dbReference>
<dbReference type="SUPFAM" id="SSF56601">
    <property type="entry name" value="beta-lactamase/transpeptidase-like"/>
    <property type="match status" value="1"/>
</dbReference>
<dbReference type="PANTHER" id="PTHR32282">
    <property type="entry name" value="BINDING PROTEIN TRANSPEPTIDASE, PUTATIVE-RELATED"/>
    <property type="match status" value="1"/>
</dbReference>
<dbReference type="GO" id="GO:0009252">
    <property type="term" value="P:peptidoglycan biosynthetic process"/>
    <property type="evidence" value="ECO:0007669"/>
    <property type="project" value="UniProtKB-KW"/>
</dbReference>
<gene>
    <name evidence="21" type="ORF">FD35_GL000448</name>
</gene>
<evidence type="ECO:0000256" key="6">
    <source>
        <dbReference type="ARBA" id="ARBA00022676"/>
    </source>
</evidence>
<dbReference type="AlphaFoldDB" id="A0A0R1RWJ8"/>
<evidence type="ECO:0000256" key="5">
    <source>
        <dbReference type="ARBA" id="ARBA00022670"/>
    </source>
</evidence>
<evidence type="ECO:0000256" key="11">
    <source>
        <dbReference type="ARBA" id="ARBA00022984"/>
    </source>
</evidence>
<reference evidence="21 22" key="1">
    <citation type="journal article" date="2015" name="Genome Announc.">
        <title>Expanding the biotechnology potential of lactobacilli through comparative genomics of 213 strains and associated genera.</title>
        <authorList>
            <person name="Sun Z."/>
            <person name="Harris H.M."/>
            <person name="McCann A."/>
            <person name="Guo C."/>
            <person name="Argimon S."/>
            <person name="Zhang W."/>
            <person name="Yang X."/>
            <person name="Jeffery I.B."/>
            <person name="Cooney J.C."/>
            <person name="Kagawa T.F."/>
            <person name="Liu W."/>
            <person name="Song Y."/>
            <person name="Salvetti E."/>
            <person name="Wrobel A."/>
            <person name="Rasinkangas P."/>
            <person name="Parkhill J."/>
            <person name="Rea M.C."/>
            <person name="O'Sullivan O."/>
            <person name="Ritari J."/>
            <person name="Douillard F.P."/>
            <person name="Paul Ross R."/>
            <person name="Yang R."/>
            <person name="Briner A.E."/>
            <person name="Felis G.E."/>
            <person name="de Vos W.M."/>
            <person name="Barrangou R."/>
            <person name="Klaenhammer T.R."/>
            <person name="Caufield P.W."/>
            <person name="Cui Y."/>
            <person name="Zhang H."/>
            <person name="O'Toole P.W."/>
        </authorList>
    </citation>
    <scope>NUCLEOTIDE SEQUENCE [LARGE SCALE GENOMIC DNA]</scope>
    <source>
        <strain evidence="21 22">DSM 15814</strain>
    </source>
</reference>
<dbReference type="InterPro" id="IPR001460">
    <property type="entry name" value="PCN-bd_Tpept"/>
</dbReference>
<comment type="caution">
    <text evidence="21">The sequence shown here is derived from an EMBL/GenBank/DDBJ whole genome shotgun (WGS) entry which is preliminary data.</text>
</comment>
<dbReference type="SUPFAM" id="SSF53955">
    <property type="entry name" value="Lysozyme-like"/>
    <property type="match status" value="1"/>
</dbReference>
<sequence>MKRNQHPDSGQSWRDSAFMQGLKQFKNSAFMQWLGRLWHAMWRHIRHFWRRFQLTRWVIVAILSVIFVMSAYFTFEAKTAHVGNLKAALSQPTVIYDRKNQKAGELYSQKGTYVSLDKISPNIQNAVLSTEDRNFYHEHGYSVKGLARAFFLLARNKLLHRDYISGGGSTLTQQLVKNAYLSQEQTVTRKAREIFLSIEVENVYSKQDILAMYLNNAYFGHGVWGVEDASERYFGKHAAQLTVPESAVLAGMLTSPSGYNPVDQPAASKARRNVVLGLMADNKKISSADAAAYQKTALVTTDNYAPDSSYRYPYFFDAVIDEAISKYGLTEADIMNHGYKIYTTLDQTQQTTMQNLFKNSANFPANASDGTMVQAASIAMDPNNGGVSAVMGGRGEHVFRGFNRATQSLRSPGSTIKPFAVYTPALQNGYYYDSELQDKKQSYGANHYSPSNYGDTYRGEVPMYQALQNSYNAPAVWLLNKIGVQKGYDSVQRFGINLDKSDNNLAMVLGGIKKGVSPETMAQAFTTFANGGKLTQAHFITKIVDASGKVIVDNDYDQPKRIISKNVANEMTSMMLGTFTHGTGVYAKPAGYQVAGKTGTTEADGVGDTTGTTDMWVDGYTPDLVMVNWEGFDQTNKGNHLDVPQGLAVSQLYKAEMTSMLPNTKQTAFTVKDANTLAATESSSESGNVWDEVQQGAGKVGKSIGKGADSLLQKAGDLWNQFTGVLGR</sequence>
<evidence type="ECO:0000256" key="3">
    <source>
        <dbReference type="ARBA" id="ARBA00022475"/>
    </source>
</evidence>
<evidence type="ECO:0000256" key="7">
    <source>
        <dbReference type="ARBA" id="ARBA00022679"/>
    </source>
</evidence>
<feature type="domain" description="Glycosyl transferase family 51" evidence="20">
    <location>
        <begin position="104"/>
        <end position="279"/>
    </location>
</feature>
<evidence type="ECO:0000256" key="14">
    <source>
        <dbReference type="ARBA" id="ARBA00023268"/>
    </source>
</evidence>
<keyword evidence="11" id="KW-0573">Peptidoglycan synthesis</keyword>
<comment type="similarity">
    <text evidence="1">In the C-terminal section; belongs to the transpeptidase family.</text>
</comment>
<dbReference type="GO" id="GO:0008955">
    <property type="term" value="F:peptidoglycan glycosyltransferase activity"/>
    <property type="evidence" value="ECO:0007669"/>
    <property type="project" value="UniProtKB-EC"/>
</dbReference>
<dbReference type="PATRIC" id="fig|1114972.6.peg.448"/>
<dbReference type="GO" id="GO:0006508">
    <property type="term" value="P:proteolysis"/>
    <property type="evidence" value="ECO:0007669"/>
    <property type="project" value="UniProtKB-KW"/>
</dbReference>
<dbReference type="Gene3D" id="3.40.710.10">
    <property type="entry name" value="DD-peptidase/beta-lactamase superfamily"/>
    <property type="match status" value="1"/>
</dbReference>
<dbReference type="eggNOG" id="COG0744">
    <property type="taxonomic scope" value="Bacteria"/>
</dbReference>
<comment type="similarity">
    <text evidence="2">In the N-terminal section; belongs to the glycosyltransferase 51 family.</text>
</comment>
<keyword evidence="4 21" id="KW-0121">Carboxypeptidase</keyword>
<keyword evidence="8 18" id="KW-0812">Transmembrane</keyword>
<evidence type="ECO:0000259" key="20">
    <source>
        <dbReference type="Pfam" id="PF00912"/>
    </source>
</evidence>
<dbReference type="GO" id="GO:0008658">
    <property type="term" value="F:penicillin binding"/>
    <property type="evidence" value="ECO:0007669"/>
    <property type="project" value="InterPro"/>
</dbReference>
<evidence type="ECO:0000256" key="12">
    <source>
        <dbReference type="ARBA" id="ARBA00022989"/>
    </source>
</evidence>
<keyword evidence="15" id="KW-0961">Cell wall biogenesis/degradation</keyword>
<dbReference type="GO" id="GO:0008360">
    <property type="term" value="P:regulation of cell shape"/>
    <property type="evidence" value="ECO:0007669"/>
    <property type="project" value="UniProtKB-KW"/>
</dbReference>
<keyword evidence="13 18" id="KW-0472">Membrane</keyword>
<keyword evidence="9" id="KW-0378">Hydrolase</keyword>